<evidence type="ECO:0000259" key="3">
    <source>
        <dbReference type="Pfam" id="PF03413"/>
    </source>
</evidence>
<keyword evidence="2" id="KW-0732">Signal</keyword>
<organism evidence="4 5">
    <name type="scientific">Oscillibacter valericigenes</name>
    <dbReference type="NCBI Taxonomy" id="351091"/>
    <lineage>
        <taxon>Bacteria</taxon>
        <taxon>Bacillati</taxon>
        <taxon>Bacillota</taxon>
        <taxon>Clostridia</taxon>
        <taxon>Eubacteriales</taxon>
        <taxon>Oscillospiraceae</taxon>
        <taxon>Oscillibacter</taxon>
    </lineage>
</organism>
<dbReference type="Pfam" id="PF03413">
    <property type="entry name" value="PepSY"/>
    <property type="match status" value="2"/>
</dbReference>
<evidence type="ECO:0000313" key="4">
    <source>
        <dbReference type="EMBL" id="MBM6851883.1"/>
    </source>
</evidence>
<reference evidence="4 5" key="1">
    <citation type="journal article" date="2021" name="Sci. Rep.">
        <title>The distribution of antibiotic resistance genes in chicken gut microbiota commensals.</title>
        <authorList>
            <person name="Juricova H."/>
            <person name="Matiasovicova J."/>
            <person name="Kubasova T."/>
            <person name="Cejkova D."/>
            <person name="Rychlik I."/>
        </authorList>
    </citation>
    <scope>NUCLEOTIDE SEQUENCE [LARGE SCALE GENOMIC DNA]</scope>
    <source>
        <strain evidence="4 5">An411</strain>
    </source>
</reference>
<gene>
    <name evidence="4" type="ORF">H9X91_10600</name>
</gene>
<evidence type="ECO:0000256" key="1">
    <source>
        <dbReference type="SAM" id="MobiDB-lite"/>
    </source>
</evidence>
<sequence length="207" mass="22379">MNRTRQFVLAVMTAALLTGCTQAPVQTDPAQGAGPAEPAVPAEQAPAADADRGGQAQTGQDGAVSREAALAVALENAGVPAADAYNIRTERDEESGIPVYDIEFETDYGDYDFQVARSDGQIVGADYEVDEEWLDTLDGTPVTAEEAGDLVLEKIPGAEKEDVRIWEEQEDGRGRYEGEAFSGGLKYEFEIDPQTGRIYDWNADLRE</sequence>
<name>A0ABS2FXW8_9FIRM</name>
<dbReference type="PROSITE" id="PS51257">
    <property type="entry name" value="PROKAR_LIPOPROTEIN"/>
    <property type="match status" value="1"/>
</dbReference>
<comment type="caution">
    <text evidence="4">The sequence shown here is derived from an EMBL/GenBank/DDBJ whole genome shotgun (WGS) entry which is preliminary data.</text>
</comment>
<feature type="region of interest" description="Disordered" evidence="1">
    <location>
        <begin position="26"/>
        <end position="64"/>
    </location>
</feature>
<evidence type="ECO:0000256" key="2">
    <source>
        <dbReference type="SAM" id="SignalP"/>
    </source>
</evidence>
<keyword evidence="5" id="KW-1185">Reference proteome</keyword>
<dbReference type="Proteomes" id="UP000719500">
    <property type="component" value="Unassembled WGS sequence"/>
</dbReference>
<feature type="chain" id="PRO_5045794803" evidence="2">
    <location>
        <begin position="24"/>
        <end position="207"/>
    </location>
</feature>
<dbReference type="RefSeq" id="WP_204804928.1">
    <property type="nucleotide sequence ID" value="NZ_JACSNX010000018.1"/>
</dbReference>
<dbReference type="InterPro" id="IPR025711">
    <property type="entry name" value="PepSY"/>
</dbReference>
<feature type="domain" description="PepSY" evidence="3">
    <location>
        <begin position="64"/>
        <end position="122"/>
    </location>
</feature>
<evidence type="ECO:0000313" key="5">
    <source>
        <dbReference type="Proteomes" id="UP000719500"/>
    </source>
</evidence>
<proteinExistence type="predicted"/>
<dbReference type="Gene3D" id="3.10.450.40">
    <property type="match status" value="2"/>
</dbReference>
<protein>
    <submittedName>
        <fullName evidence="4">PepSY domain-containing protein</fullName>
    </submittedName>
</protein>
<feature type="domain" description="PepSY" evidence="3">
    <location>
        <begin position="141"/>
        <end position="198"/>
    </location>
</feature>
<accession>A0ABS2FXW8</accession>
<feature type="compositionally biased region" description="Low complexity" evidence="1">
    <location>
        <begin position="28"/>
        <end position="48"/>
    </location>
</feature>
<dbReference type="EMBL" id="JACSNX010000018">
    <property type="protein sequence ID" value="MBM6851883.1"/>
    <property type="molecule type" value="Genomic_DNA"/>
</dbReference>
<feature type="signal peptide" evidence="2">
    <location>
        <begin position="1"/>
        <end position="23"/>
    </location>
</feature>